<dbReference type="InterPro" id="IPR050309">
    <property type="entry name" value="Type-B_Carboxylest/Lipase"/>
</dbReference>
<name>A0ABQ7SJD1_PHRPL</name>
<accession>A0ABQ7SJD1</accession>
<evidence type="ECO:0000313" key="3">
    <source>
        <dbReference type="EMBL" id="KAH0617428.1"/>
    </source>
</evidence>
<gene>
    <name evidence="3" type="ORF">JD844_015621</name>
</gene>
<protein>
    <recommendedName>
        <fullName evidence="2">Carboxylesterase type B domain-containing protein</fullName>
    </recommendedName>
</protein>
<dbReference type="EMBL" id="JAIPUX010005289">
    <property type="protein sequence ID" value="KAH0617428.1"/>
    <property type="molecule type" value="Genomic_DNA"/>
</dbReference>
<dbReference type="Proteomes" id="UP000826234">
    <property type="component" value="Unassembled WGS sequence"/>
</dbReference>
<dbReference type="InterPro" id="IPR002018">
    <property type="entry name" value="CarbesteraseB"/>
</dbReference>
<organism evidence="3 4">
    <name type="scientific">Phrynosoma platyrhinos</name>
    <name type="common">Desert horned lizard</name>
    <dbReference type="NCBI Taxonomy" id="52577"/>
    <lineage>
        <taxon>Eukaryota</taxon>
        <taxon>Metazoa</taxon>
        <taxon>Chordata</taxon>
        <taxon>Craniata</taxon>
        <taxon>Vertebrata</taxon>
        <taxon>Euteleostomi</taxon>
        <taxon>Lepidosauria</taxon>
        <taxon>Squamata</taxon>
        <taxon>Bifurcata</taxon>
        <taxon>Unidentata</taxon>
        <taxon>Episquamata</taxon>
        <taxon>Toxicofera</taxon>
        <taxon>Iguania</taxon>
        <taxon>Phrynosomatidae</taxon>
        <taxon>Phrynosomatinae</taxon>
        <taxon>Phrynosoma</taxon>
    </lineage>
</organism>
<dbReference type="Pfam" id="PF00135">
    <property type="entry name" value="COesterase"/>
    <property type="match status" value="1"/>
</dbReference>
<keyword evidence="4" id="KW-1185">Reference proteome</keyword>
<comment type="similarity">
    <text evidence="1">Belongs to the type-B carboxylesterase/lipase family.</text>
</comment>
<dbReference type="InterPro" id="IPR029058">
    <property type="entry name" value="AB_hydrolase_fold"/>
</dbReference>
<evidence type="ECO:0000256" key="1">
    <source>
        <dbReference type="ARBA" id="ARBA00005964"/>
    </source>
</evidence>
<feature type="domain" description="Carboxylesterase type B" evidence="2">
    <location>
        <begin position="42"/>
        <end position="110"/>
    </location>
</feature>
<sequence length="115" mass="12208">MSGAVSLTKLGKDALKKKDYSFQNPQLYDHWGLGRVLDRDGTSSNVASGNWGLLDQEAALKWTQQNIASFGGDPSQIAVAADGSGADITSIHLLAGGADSSLFKKMLLMVSTVFF</sequence>
<reference evidence="3 4" key="1">
    <citation type="journal article" date="2022" name="Gigascience">
        <title>A chromosome-level genome assembly and annotation of the desert horned lizard, Phrynosoma platyrhinos, provides insight into chromosomal rearrangements among reptiles.</title>
        <authorList>
            <person name="Koochekian N."/>
            <person name="Ascanio A."/>
            <person name="Farleigh K."/>
            <person name="Card D.C."/>
            <person name="Schield D.R."/>
            <person name="Castoe T.A."/>
            <person name="Jezkova T."/>
        </authorList>
    </citation>
    <scope>NUCLEOTIDE SEQUENCE [LARGE SCALE GENOMIC DNA]</scope>
    <source>
        <strain evidence="3">NK-2021</strain>
    </source>
</reference>
<evidence type="ECO:0000313" key="4">
    <source>
        <dbReference type="Proteomes" id="UP000826234"/>
    </source>
</evidence>
<evidence type="ECO:0000259" key="2">
    <source>
        <dbReference type="Pfam" id="PF00135"/>
    </source>
</evidence>
<dbReference type="Gene3D" id="3.40.50.1820">
    <property type="entry name" value="alpha/beta hydrolase"/>
    <property type="match status" value="1"/>
</dbReference>
<dbReference type="SUPFAM" id="SSF53474">
    <property type="entry name" value="alpha/beta-Hydrolases"/>
    <property type="match status" value="1"/>
</dbReference>
<dbReference type="PANTHER" id="PTHR11559">
    <property type="entry name" value="CARBOXYLESTERASE"/>
    <property type="match status" value="1"/>
</dbReference>
<comment type="caution">
    <text evidence="3">The sequence shown here is derived from an EMBL/GenBank/DDBJ whole genome shotgun (WGS) entry which is preliminary data.</text>
</comment>
<proteinExistence type="inferred from homology"/>